<proteinExistence type="predicted"/>
<dbReference type="EMBL" id="JBHUHQ010000015">
    <property type="protein sequence ID" value="MFD2044659.1"/>
    <property type="molecule type" value="Genomic_DNA"/>
</dbReference>
<sequence length="65" mass="7822">MYNKETNKTFQQKQQKIIQRLEMVGIQLSTDKKIPRHGVYSGIVGDHRKILKVNIPNWYDFYRVK</sequence>
<accession>A0ABW4VYF0</accession>
<gene>
    <name evidence="1" type="ORF">ACFSJF_10305</name>
</gene>
<name>A0ABW4VYF0_9BACI</name>
<evidence type="ECO:0000313" key="2">
    <source>
        <dbReference type="Proteomes" id="UP001597383"/>
    </source>
</evidence>
<keyword evidence="2" id="KW-1185">Reference proteome</keyword>
<protein>
    <submittedName>
        <fullName evidence="1">Uncharacterized protein</fullName>
    </submittedName>
</protein>
<dbReference type="RefSeq" id="WP_377556105.1">
    <property type="nucleotide sequence ID" value="NZ_JBHUHQ010000015.1"/>
</dbReference>
<dbReference type="Proteomes" id="UP001597383">
    <property type="component" value="Unassembled WGS sequence"/>
</dbReference>
<comment type="caution">
    <text evidence="1">The sequence shown here is derived from an EMBL/GenBank/DDBJ whole genome shotgun (WGS) entry which is preliminary data.</text>
</comment>
<reference evidence="2" key="1">
    <citation type="journal article" date="2019" name="Int. J. Syst. Evol. Microbiol.">
        <title>The Global Catalogue of Microorganisms (GCM) 10K type strain sequencing project: providing services to taxonomists for standard genome sequencing and annotation.</title>
        <authorList>
            <consortium name="The Broad Institute Genomics Platform"/>
            <consortium name="The Broad Institute Genome Sequencing Center for Infectious Disease"/>
            <person name="Wu L."/>
            <person name="Ma J."/>
        </authorList>
    </citation>
    <scope>NUCLEOTIDE SEQUENCE [LARGE SCALE GENOMIC DNA]</scope>
    <source>
        <strain evidence="2">R28</strain>
    </source>
</reference>
<evidence type="ECO:0000313" key="1">
    <source>
        <dbReference type="EMBL" id="MFD2044659.1"/>
    </source>
</evidence>
<organism evidence="1 2">
    <name type="scientific">Ornithinibacillus salinisoli</name>
    <dbReference type="NCBI Taxonomy" id="1848459"/>
    <lineage>
        <taxon>Bacteria</taxon>
        <taxon>Bacillati</taxon>
        <taxon>Bacillota</taxon>
        <taxon>Bacilli</taxon>
        <taxon>Bacillales</taxon>
        <taxon>Bacillaceae</taxon>
        <taxon>Ornithinibacillus</taxon>
    </lineage>
</organism>